<sequence>MLDINAFRINKGGNPDAIRLSQGKRFADVTLVDQVVELDEQWKNLRSRLDTLNLYSRIVSTHVGQKKKAKQEEGDPTLPIPQHIIDQFDEVFKKENQQGALSLLSISQLVKLSKYVKSEAEMCEKNLKEKITERDSKLHLIGNIVHPSVPI</sequence>
<dbReference type="InterPro" id="IPR042103">
    <property type="entry name" value="SerRS_1_N_sf"/>
</dbReference>
<evidence type="ECO:0000259" key="1">
    <source>
        <dbReference type="Pfam" id="PF02403"/>
    </source>
</evidence>
<accession>A0AAW2ZLA1</accession>
<dbReference type="AlphaFoldDB" id="A0AAW2ZLA1"/>
<proteinExistence type="predicted"/>
<dbReference type="Proteomes" id="UP001431209">
    <property type="component" value="Unassembled WGS sequence"/>
</dbReference>
<evidence type="ECO:0000313" key="2">
    <source>
        <dbReference type="EMBL" id="KAL0489758.1"/>
    </source>
</evidence>
<dbReference type="GO" id="GO:0005524">
    <property type="term" value="F:ATP binding"/>
    <property type="evidence" value="ECO:0007669"/>
    <property type="project" value="InterPro"/>
</dbReference>
<comment type="caution">
    <text evidence="2">The sequence shown here is derived from an EMBL/GenBank/DDBJ whole genome shotgun (WGS) entry which is preliminary data.</text>
</comment>
<dbReference type="InterPro" id="IPR015866">
    <property type="entry name" value="Ser-tRNA-synth_1_N"/>
</dbReference>
<dbReference type="PANTHER" id="PTHR11778">
    <property type="entry name" value="SERYL-TRNA SYNTHETASE"/>
    <property type="match status" value="1"/>
</dbReference>
<gene>
    <name evidence="2" type="ORF">AKO1_003943</name>
</gene>
<dbReference type="SUPFAM" id="SSF46589">
    <property type="entry name" value="tRNA-binding arm"/>
    <property type="match status" value="1"/>
</dbReference>
<protein>
    <submittedName>
        <fullName evidence="2">Seryl-tRNA synthetase</fullName>
    </submittedName>
</protein>
<dbReference type="GO" id="GO:0004828">
    <property type="term" value="F:serine-tRNA ligase activity"/>
    <property type="evidence" value="ECO:0007669"/>
    <property type="project" value="InterPro"/>
</dbReference>
<keyword evidence="3" id="KW-1185">Reference proteome</keyword>
<feature type="domain" description="Serine-tRNA synthetase type1 N-terminal" evidence="1">
    <location>
        <begin position="1"/>
        <end position="74"/>
    </location>
</feature>
<evidence type="ECO:0000313" key="3">
    <source>
        <dbReference type="Proteomes" id="UP001431209"/>
    </source>
</evidence>
<organism evidence="2 3">
    <name type="scientific">Acrasis kona</name>
    <dbReference type="NCBI Taxonomy" id="1008807"/>
    <lineage>
        <taxon>Eukaryota</taxon>
        <taxon>Discoba</taxon>
        <taxon>Heterolobosea</taxon>
        <taxon>Tetramitia</taxon>
        <taxon>Eutetramitia</taxon>
        <taxon>Acrasidae</taxon>
        <taxon>Acrasis</taxon>
    </lineage>
</organism>
<dbReference type="InterPro" id="IPR010978">
    <property type="entry name" value="tRNA-bd_arm"/>
</dbReference>
<dbReference type="EMBL" id="JAOPGA020001602">
    <property type="protein sequence ID" value="KAL0489758.1"/>
    <property type="molecule type" value="Genomic_DNA"/>
</dbReference>
<name>A0AAW2ZLA1_9EUKA</name>
<dbReference type="Gene3D" id="1.10.287.40">
    <property type="entry name" value="Serine-tRNA synthetase, tRNA binding domain"/>
    <property type="match status" value="1"/>
</dbReference>
<reference evidence="2 3" key="1">
    <citation type="submission" date="2024-03" db="EMBL/GenBank/DDBJ databases">
        <title>The Acrasis kona genome and developmental transcriptomes reveal deep origins of eukaryotic multicellular pathways.</title>
        <authorList>
            <person name="Sheikh S."/>
            <person name="Fu C.-J."/>
            <person name="Brown M.W."/>
            <person name="Baldauf S.L."/>
        </authorList>
    </citation>
    <scope>NUCLEOTIDE SEQUENCE [LARGE SCALE GENOMIC DNA]</scope>
    <source>
        <strain evidence="2 3">ATCC MYA-3509</strain>
    </source>
</reference>
<dbReference type="InterPro" id="IPR002317">
    <property type="entry name" value="Ser-tRNA-ligase_type_1"/>
</dbReference>
<dbReference type="FunFam" id="1.10.287.40:FF:000002">
    <property type="entry name" value="Serine--tRNA ligase, cytoplasmic"/>
    <property type="match status" value="1"/>
</dbReference>
<feature type="non-terminal residue" evidence="2">
    <location>
        <position position="151"/>
    </location>
</feature>
<dbReference type="Pfam" id="PF02403">
    <property type="entry name" value="Seryl_tRNA_N"/>
    <property type="match status" value="1"/>
</dbReference>
<dbReference type="GO" id="GO:0006434">
    <property type="term" value="P:seryl-tRNA aminoacylation"/>
    <property type="evidence" value="ECO:0007669"/>
    <property type="project" value="InterPro"/>
</dbReference>